<reference evidence="1" key="1">
    <citation type="submission" date="2014-09" db="EMBL/GenBank/DDBJ databases">
        <authorList>
            <person name="Magalhaes I.L.F."/>
            <person name="Oliveira U."/>
            <person name="Santos F.R."/>
            <person name="Vidigal T.H.D.A."/>
            <person name="Brescovit A.D."/>
            <person name="Santos A.J."/>
        </authorList>
    </citation>
    <scope>NUCLEOTIDE SEQUENCE</scope>
    <source>
        <tissue evidence="1">Shoot tissue taken approximately 20 cm above the soil surface</tissue>
    </source>
</reference>
<sequence>MSSNSRQPHFKFTTPIQPYPSWLLADAATNLEQSTWRSTAQLGLK</sequence>
<dbReference type="EMBL" id="GBRH01258486">
    <property type="protein sequence ID" value="JAD39409.1"/>
    <property type="molecule type" value="Transcribed_RNA"/>
</dbReference>
<evidence type="ECO:0000313" key="1">
    <source>
        <dbReference type="EMBL" id="JAD39409.1"/>
    </source>
</evidence>
<dbReference type="AlphaFoldDB" id="A0A0A8ZJ35"/>
<organism evidence="1">
    <name type="scientific">Arundo donax</name>
    <name type="common">Giant reed</name>
    <name type="synonym">Donax arundinaceus</name>
    <dbReference type="NCBI Taxonomy" id="35708"/>
    <lineage>
        <taxon>Eukaryota</taxon>
        <taxon>Viridiplantae</taxon>
        <taxon>Streptophyta</taxon>
        <taxon>Embryophyta</taxon>
        <taxon>Tracheophyta</taxon>
        <taxon>Spermatophyta</taxon>
        <taxon>Magnoliopsida</taxon>
        <taxon>Liliopsida</taxon>
        <taxon>Poales</taxon>
        <taxon>Poaceae</taxon>
        <taxon>PACMAD clade</taxon>
        <taxon>Arundinoideae</taxon>
        <taxon>Arundineae</taxon>
        <taxon>Arundo</taxon>
    </lineage>
</organism>
<accession>A0A0A8ZJ35</accession>
<proteinExistence type="predicted"/>
<protein>
    <submittedName>
        <fullName evidence="1">Uncharacterized protein</fullName>
    </submittedName>
</protein>
<reference evidence="1" key="2">
    <citation type="journal article" date="2015" name="Data Brief">
        <title>Shoot transcriptome of the giant reed, Arundo donax.</title>
        <authorList>
            <person name="Barrero R.A."/>
            <person name="Guerrero F.D."/>
            <person name="Moolhuijzen P."/>
            <person name="Goolsby J.A."/>
            <person name="Tidwell J."/>
            <person name="Bellgard S.E."/>
            <person name="Bellgard M.I."/>
        </authorList>
    </citation>
    <scope>NUCLEOTIDE SEQUENCE</scope>
    <source>
        <tissue evidence="1">Shoot tissue taken approximately 20 cm above the soil surface</tissue>
    </source>
</reference>
<name>A0A0A8ZJ35_ARUDO</name>